<reference evidence="2 3" key="1">
    <citation type="submission" date="2018-04" db="EMBL/GenBank/DDBJ databases">
        <title>Sphingobacterium sp. M46 Genome.</title>
        <authorList>
            <person name="Cheng J."/>
            <person name="Li Y."/>
        </authorList>
    </citation>
    <scope>NUCLEOTIDE SEQUENCE [LARGE SCALE GENOMIC DNA]</scope>
    <source>
        <strain evidence="2 3">M46</strain>
    </source>
</reference>
<sequence>MKENSTYHDGLEFNHLPESLRKNPFAVPENYFSDLESKIIGQVKWMECKDESVFEVPEGYFDSLPDLVLSKIAEDSLKNKVTLEGFTIPEQYAAILTEDIFHRISEENLKEKIQSDGFTVPTGYFQTLEQNITTTLAETELKDIVATDGFAVPVNYQLDLEAAILARITEEKLKEAVPTEGFEVPVNYHSDLEATILARVTEEKLKDAIPAAGFDIPSHYFDNLSDKIIGAIQEAEQERDSTPIHHLGKPKKWYARYAVAASFTAMLGLGGYWGYQYQQQNAFAQEQDNLAEEQLSQHLSEIPKQEIINYLSASASGDDIIYMSQYTDETNLPTKGFGTNISKQEIEDYLNYTL</sequence>
<keyword evidence="3" id="KW-1185">Reference proteome</keyword>
<name>A0A363NKU6_9SPHI</name>
<dbReference type="RefSeq" id="WP_108636745.1">
    <property type="nucleotide sequence ID" value="NZ_QCXX01000010.1"/>
</dbReference>
<keyword evidence="1" id="KW-0472">Membrane</keyword>
<dbReference type="OrthoDB" id="677448at2"/>
<dbReference type="EMBL" id="QCXX01000010">
    <property type="protein sequence ID" value="PUV21402.1"/>
    <property type="molecule type" value="Genomic_DNA"/>
</dbReference>
<dbReference type="AlphaFoldDB" id="A0A363NKU6"/>
<gene>
    <name evidence="2" type="ORF">DCO56_26690</name>
</gene>
<keyword evidence="1" id="KW-1133">Transmembrane helix</keyword>
<proteinExistence type="predicted"/>
<comment type="caution">
    <text evidence="2">The sequence shown here is derived from an EMBL/GenBank/DDBJ whole genome shotgun (WGS) entry which is preliminary data.</text>
</comment>
<organism evidence="2 3">
    <name type="scientific">Sphingobacterium athyrii</name>
    <dbReference type="NCBI Taxonomy" id="2152717"/>
    <lineage>
        <taxon>Bacteria</taxon>
        <taxon>Pseudomonadati</taxon>
        <taxon>Bacteroidota</taxon>
        <taxon>Sphingobacteriia</taxon>
        <taxon>Sphingobacteriales</taxon>
        <taxon>Sphingobacteriaceae</taxon>
        <taxon>Sphingobacterium</taxon>
    </lineage>
</organism>
<protein>
    <submittedName>
        <fullName evidence="2">Uncharacterized protein</fullName>
    </submittedName>
</protein>
<evidence type="ECO:0000313" key="3">
    <source>
        <dbReference type="Proteomes" id="UP000250831"/>
    </source>
</evidence>
<keyword evidence="1" id="KW-0812">Transmembrane</keyword>
<evidence type="ECO:0000313" key="2">
    <source>
        <dbReference type="EMBL" id="PUV21402.1"/>
    </source>
</evidence>
<feature type="transmembrane region" description="Helical" evidence="1">
    <location>
        <begin position="254"/>
        <end position="275"/>
    </location>
</feature>
<dbReference type="Proteomes" id="UP000250831">
    <property type="component" value="Unassembled WGS sequence"/>
</dbReference>
<accession>A0A363NKU6</accession>
<evidence type="ECO:0000256" key="1">
    <source>
        <dbReference type="SAM" id="Phobius"/>
    </source>
</evidence>